<comment type="caution">
    <text evidence="2">The sequence shown here is derived from an EMBL/GenBank/DDBJ whole genome shotgun (WGS) entry which is preliminary data.</text>
</comment>
<evidence type="ECO:0000259" key="1">
    <source>
        <dbReference type="PROSITE" id="PS50181"/>
    </source>
</evidence>
<dbReference type="Proteomes" id="UP000290289">
    <property type="component" value="Chromosome 3"/>
</dbReference>
<dbReference type="InterPro" id="IPR036047">
    <property type="entry name" value="F-box-like_dom_sf"/>
</dbReference>
<dbReference type="PANTHER" id="PTHR31900">
    <property type="entry name" value="F-BOX/RNI SUPERFAMILY PROTEIN-RELATED"/>
    <property type="match status" value="1"/>
</dbReference>
<dbReference type="PANTHER" id="PTHR31900:SF34">
    <property type="entry name" value="EMB|CAB62440.1-RELATED"/>
    <property type="match status" value="1"/>
</dbReference>
<dbReference type="Pfam" id="PF08387">
    <property type="entry name" value="FBD"/>
    <property type="match status" value="1"/>
</dbReference>
<dbReference type="SMART" id="SM00256">
    <property type="entry name" value="FBOX"/>
    <property type="match status" value="1"/>
</dbReference>
<dbReference type="InterPro" id="IPR053781">
    <property type="entry name" value="F-box_AtFBL13-like"/>
</dbReference>
<accession>A0A498K3R1</accession>
<evidence type="ECO:0000313" key="3">
    <source>
        <dbReference type="Proteomes" id="UP000290289"/>
    </source>
</evidence>
<dbReference type="Pfam" id="PF24758">
    <property type="entry name" value="LRR_At5g56370"/>
    <property type="match status" value="1"/>
</dbReference>
<dbReference type="Gene3D" id="3.80.10.10">
    <property type="entry name" value="Ribonuclease Inhibitor"/>
    <property type="match status" value="1"/>
</dbReference>
<dbReference type="InterPro" id="IPR006566">
    <property type="entry name" value="FBD"/>
</dbReference>
<reference evidence="2 3" key="1">
    <citation type="submission" date="2018-10" db="EMBL/GenBank/DDBJ databases">
        <title>A high-quality apple genome assembly.</title>
        <authorList>
            <person name="Hu J."/>
        </authorList>
    </citation>
    <scope>NUCLEOTIDE SEQUENCE [LARGE SCALE GENOMIC DNA]</scope>
    <source>
        <strain evidence="3">cv. HFTH1</strain>
        <tissue evidence="2">Young leaf</tissue>
    </source>
</reference>
<dbReference type="PROSITE" id="PS50181">
    <property type="entry name" value="FBOX"/>
    <property type="match status" value="1"/>
</dbReference>
<organism evidence="2 3">
    <name type="scientific">Malus domestica</name>
    <name type="common">Apple</name>
    <name type="synonym">Pyrus malus</name>
    <dbReference type="NCBI Taxonomy" id="3750"/>
    <lineage>
        <taxon>Eukaryota</taxon>
        <taxon>Viridiplantae</taxon>
        <taxon>Streptophyta</taxon>
        <taxon>Embryophyta</taxon>
        <taxon>Tracheophyta</taxon>
        <taxon>Spermatophyta</taxon>
        <taxon>Magnoliopsida</taxon>
        <taxon>eudicotyledons</taxon>
        <taxon>Gunneridae</taxon>
        <taxon>Pentapetalae</taxon>
        <taxon>rosids</taxon>
        <taxon>fabids</taxon>
        <taxon>Rosales</taxon>
        <taxon>Rosaceae</taxon>
        <taxon>Amygdaloideae</taxon>
        <taxon>Maleae</taxon>
        <taxon>Malus</taxon>
    </lineage>
</organism>
<dbReference type="SMART" id="SM00579">
    <property type="entry name" value="FBD"/>
    <property type="match status" value="1"/>
</dbReference>
<dbReference type="Gene3D" id="1.20.1280.50">
    <property type="match status" value="1"/>
</dbReference>
<dbReference type="InterPro" id="IPR032675">
    <property type="entry name" value="LRR_dom_sf"/>
</dbReference>
<dbReference type="CDD" id="cd22160">
    <property type="entry name" value="F-box_AtFBL13-like"/>
    <property type="match status" value="1"/>
</dbReference>
<evidence type="ECO:0000313" key="2">
    <source>
        <dbReference type="EMBL" id="RXI02839.1"/>
    </source>
</evidence>
<dbReference type="EMBL" id="RDQH01000329">
    <property type="protein sequence ID" value="RXI02839.1"/>
    <property type="molecule type" value="Genomic_DNA"/>
</dbReference>
<dbReference type="InterPro" id="IPR050232">
    <property type="entry name" value="FBL13/AtMIF1-like"/>
</dbReference>
<dbReference type="InterPro" id="IPR001810">
    <property type="entry name" value="F-box_dom"/>
</dbReference>
<name>A0A498K3R1_MALDO</name>
<dbReference type="AlphaFoldDB" id="A0A498K3R1"/>
<dbReference type="SUPFAM" id="SSF52058">
    <property type="entry name" value="L domain-like"/>
    <property type="match status" value="1"/>
</dbReference>
<dbReference type="SUPFAM" id="SSF81383">
    <property type="entry name" value="F-box domain"/>
    <property type="match status" value="1"/>
</dbReference>
<gene>
    <name evidence="2" type="ORF">DVH24_002917</name>
</gene>
<proteinExistence type="predicted"/>
<sequence length="527" mass="61259">MSQVLKNDRSLQGSHFTVAEVIKTSPHPTLLWFSFPSVLRSFFLSLVLKRRAKVKDRINALPDALLCHILSFLPTKYAVRTTILSRRWKNLWTSVPNLYFNDRKDFPSFQAGPYGSNLFTRFVDRVLYFRDSSDIKKFRLSVTYTDDLSHVDGWLCTAIRRNVVELDFELCQSHYNQYREFELPQSLFTCRTLTVLKLSSNCITYAPPTSGCFPSLKFLYVTVHYPDTDSIEKLISCCSILENLNIDGILRCDVVSNIHISVPTLKTLSINLSVDPQYHDYNLLINGPKLENIDFKQDLSSNYSLEHSKSLVKANIVLKEVPCRVVALLEAISNVKYLSLSAERLKEWYLPVFPNLSQLKVVLYDSCYWEMLVMLLRKTPNLEDLILEDRTICQRDYSKLRWNPPKFLLVYLRSHLKTITIRGFKGREIEREVSKYLLENAKILKKMRIYTSLVHITEKELYKEFLMFQRGSVTCQVEFIKIIFCAPTELSNESSNIENAMPYTLHLENELYKEDSDVPKGFNDLSS</sequence>
<dbReference type="InterPro" id="IPR055411">
    <property type="entry name" value="LRR_FXL15/At3g58940/PEG3-like"/>
</dbReference>
<dbReference type="Pfam" id="PF00646">
    <property type="entry name" value="F-box"/>
    <property type="match status" value="1"/>
</dbReference>
<feature type="domain" description="F-box" evidence="1">
    <location>
        <begin position="55"/>
        <end position="103"/>
    </location>
</feature>
<protein>
    <recommendedName>
        <fullName evidence="1">F-box domain-containing protein</fullName>
    </recommendedName>
</protein>
<keyword evidence="3" id="KW-1185">Reference proteome</keyword>